<feature type="compositionally biased region" description="Basic and acidic residues" evidence="1">
    <location>
        <begin position="457"/>
        <end position="469"/>
    </location>
</feature>
<organism evidence="3 4">
    <name type="scientific">Bradyrhizobium iriomotense</name>
    <dbReference type="NCBI Taxonomy" id="441950"/>
    <lineage>
        <taxon>Bacteria</taxon>
        <taxon>Pseudomonadati</taxon>
        <taxon>Pseudomonadota</taxon>
        <taxon>Alphaproteobacteria</taxon>
        <taxon>Hyphomicrobiales</taxon>
        <taxon>Nitrobacteraceae</taxon>
        <taxon>Bradyrhizobium</taxon>
    </lineage>
</organism>
<feature type="region of interest" description="Disordered" evidence="1">
    <location>
        <begin position="493"/>
        <end position="547"/>
    </location>
</feature>
<evidence type="ECO:0000313" key="4">
    <source>
        <dbReference type="Proteomes" id="UP001156905"/>
    </source>
</evidence>
<feature type="region of interest" description="Disordered" evidence="1">
    <location>
        <begin position="21"/>
        <end position="46"/>
    </location>
</feature>
<feature type="region of interest" description="Disordered" evidence="1">
    <location>
        <begin position="432"/>
        <end position="469"/>
    </location>
</feature>
<comment type="caution">
    <text evidence="3">The sequence shown here is derived from an EMBL/GenBank/DDBJ whole genome shotgun (WGS) entry which is preliminary data.</text>
</comment>
<evidence type="ECO:0000259" key="2">
    <source>
        <dbReference type="Pfam" id="PF13699"/>
    </source>
</evidence>
<reference evidence="4" key="1">
    <citation type="journal article" date="2019" name="Int. J. Syst. Evol. Microbiol.">
        <title>The Global Catalogue of Microorganisms (GCM) 10K type strain sequencing project: providing services to taxonomists for standard genome sequencing and annotation.</title>
        <authorList>
            <consortium name="The Broad Institute Genomics Platform"/>
            <consortium name="The Broad Institute Genome Sequencing Center for Infectious Disease"/>
            <person name="Wu L."/>
            <person name="Ma J."/>
        </authorList>
    </citation>
    <scope>NUCLEOTIDE SEQUENCE [LARGE SCALE GENOMIC DNA]</scope>
    <source>
        <strain evidence="4">NBRC 102520</strain>
    </source>
</reference>
<dbReference type="InterPro" id="IPR025295">
    <property type="entry name" value="eCIS_core_dom"/>
</dbReference>
<gene>
    <name evidence="3" type="ORF">GCM10007857_46770</name>
</gene>
<evidence type="ECO:0000256" key="1">
    <source>
        <dbReference type="SAM" id="MobiDB-lite"/>
    </source>
</evidence>
<feature type="region of interest" description="Disordered" evidence="1">
    <location>
        <begin position="365"/>
        <end position="406"/>
    </location>
</feature>
<dbReference type="EMBL" id="BSOW01000016">
    <property type="protein sequence ID" value="GLR87965.1"/>
    <property type="molecule type" value="Genomic_DNA"/>
</dbReference>
<dbReference type="Proteomes" id="UP001156905">
    <property type="component" value="Unassembled WGS sequence"/>
</dbReference>
<keyword evidence="4" id="KW-1185">Reference proteome</keyword>
<evidence type="ECO:0000313" key="3">
    <source>
        <dbReference type="EMBL" id="GLR87965.1"/>
    </source>
</evidence>
<sequence length="666" mass="71531">MNEPGDAFEREADSVAEQVMRMPDPDAQAFADPSARPASGSSRELPTLQRKCACGGGASGCASCRADDDMKLRRKATSSGGATMAPPIVHDVLRSPGQPLDAATRSFMEPRFGHDFGDVRIHSDHAAAESARAVGACAYTVGQAIAFADGEYRPGADSGRRLLAHELAHTLQQAGAAPSVIQRQPGADTAPEGTDFSTAPRYIDNIFESVQFFGLNGATAFYWTENGTERKIVVPLTDLRQDESLINVPIWKLHKSKVEAEKTVQDWAKADPNFDYYTFYTGDFGVIMPTSFSKTSMPHYHDLWPALRKDFGEKIEDIRKGMQSLANAVNPVPCTEVDEDGSLTVNPSFGNCALPILLHAAPHIAKGGRGGKGGASPPAGETPKASEQAPAHPDTAPKEPAGAKPSEIAEAVAANEIDAKQLAAEVDELRKDAGDPAKVHQPADPSSPYDAEMATSDGHEFHRDKESQLWERCSPRPCKKGLKVDAQTNKKVDAAVKTKAKPSTAKSSTAKSAPKSAPKTKTTPPRAGTDVITSGNEPLKPGKSDLGQYGIDEYGTYSNRPGDKFAGHEMLQNLWLEVKGYGERLKTAASRKNPAVALSHDEHVAVGREQRDLGLFDRDKLAKMSAEEVIKQNALAMRRAGIPEDVIAILEREALRYAATLKPPGK</sequence>
<name>A0ABQ6B0Y4_9BRAD</name>
<feature type="domain" description="eCIS core" evidence="2">
    <location>
        <begin position="99"/>
        <end position="176"/>
    </location>
</feature>
<feature type="compositionally biased region" description="Low complexity" evidence="1">
    <location>
        <begin position="497"/>
        <end position="525"/>
    </location>
</feature>
<protein>
    <recommendedName>
        <fullName evidence="2">eCIS core domain-containing protein</fullName>
    </recommendedName>
</protein>
<proteinExistence type="predicted"/>
<dbReference type="Pfam" id="PF13699">
    <property type="entry name" value="eCIS_core"/>
    <property type="match status" value="1"/>
</dbReference>
<accession>A0ABQ6B0Y4</accession>